<dbReference type="GO" id="GO:0035336">
    <property type="term" value="P:long-chain fatty-acyl-CoA metabolic process"/>
    <property type="evidence" value="ECO:0007669"/>
    <property type="project" value="TreeGrafter"/>
</dbReference>
<dbReference type="GO" id="GO:0010345">
    <property type="term" value="P:suberin biosynthetic process"/>
    <property type="evidence" value="ECO:0007669"/>
    <property type="project" value="TreeGrafter"/>
</dbReference>
<evidence type="ECO:0000313" key="2">
    <source>
        <dbReference type="Proteomes" id="UP000238479"/>
    </source>
</evidence>
<dbReference type="InterPro" id="IPR036291">
    <property type="entry name" value="NAD(P)-bd_dom_sf"/>
</dbReference>
<organism evidence="1 2">
    <name type="scientific">Rosa chinensis</name>
    <name type="common">China rose</name>
    <dbReference type="NCBI Taxonomy" id="74649"/>
    <lineage>
        <taxon>Eukaryota</taxon>
        <taxon>Viridiplantae</taxon>
        <taxon>Streptophyta</taxon>
        <taxon>Embryophyta</taxon>
        <taxon>Tracheophyta</taxon>
        <taxon>Spermatophyta</taxon>
        <taxon>Magnoliopsida</taxon>
        <taxon>eudicotyledons</taxon>
        <taxon>Gunneridae</taxon>
        <taxon>Pentapetalae</taxon>
        <taxon>rosids</taxon>
        <taxon>fabids</taxon>
        <taxon>Rosales</taxon>
        <taxon>Rosaceae</taxon>
        <taxon>Rosoideae</taxon>
        <taxon>Rosoideae incertae sedis</taxon>
        <taxon>Rosa</taxon>
    </lineage>
</organism>
<dbReference type="Gene3D" id="3.40.50.720">
    <property type="entry name" value="NAD(P)-binding Rossmann-like Domain"/>
    <property type="match status" value="1"/>
</dbReference>
<dbReference type="EMBL" id="PDCK01000044">
    <property type="protein sequence ID" value="PRQ23045.1"/>
    <property type="molecule type" value="Genomic_DNA"/>
</dbReference>
<dbReference type="SUPFAM" id="SSF51735">
    <property type="entry name" value="NAD(P)-binding Rossmann-fold domains"/>
    <property type="match status" value="1"/>
</dbReference>
<dbReference type="STRING" id="74649.A0A2P6PM95"/>
<accession>A0A2P6PM95</accession>
<dbReference type="PANTHER" id="PTHR11011">
    <property type="entry name" value="MALE STERILITY PROTEIN 2-RELATED"/>
    <property type="match status" value="1"/>
</dbReference>
<evidence type="ECO:0000313" key="1">
    <source>
        <dbReference type="EMBL" id="PRQ23045.1"/>
    </source>
</evidence>
<keyword evidence="2" id="KW-1185">Reference proteome</keyword>
<gene>
    <name evidence="1" type="ORF">RchiOBHm_Chr6g0256901</name>
</gene>
<proteinExistence type="predicted"/>
<keyword evidence="1" id="KW-0560">Oxidoreductase</keyword>
<reference evidence="1 2" key="1">
    <citation type="journal article" date="2018" name="Nat. Genet.">
        <title>The Rosa genome provides new insights in the design of modern roses.</title>
        <authorList>
            <person name="Bendahmane M."/>
        </authorList>
    </citation>
    <scope>NUCLEOTIDE SEQUENCE [LARGE SCALE GENOMIC DNA]</scope>
    <source>
        <strain evidence="2">cv. Old Blush</strain>
    </source>
</reference>
<dbReference type="Gramene" id="PRQ23045">
    <property type="protein sequence ID" value="PRQ23045"/>
    <property type="gene ID" value="RchiOBHm_Chr6g0256901"/>
</dbReference>
<dbReference type="GO" id="GO:0102965">
    <property type="term" value="F:alcohol-forming long-chain fatty acyl-CoA reductase activity"/>
    <property type="evidence" value="ECO:0007669"/>
    <property type="project" value="UniProtKB-EC"/>
</dbReference>
<protein>
    <submittedName>
        <fullName evidence="1">Putative alcohol-forming fatty acyl-CoA reductase</fullName>
        <ecNumber evidence="1">1.2.1.84</ecNumber>
    </submittedName>
</protein>
<name>A0A2P6PM95_ROSCH</name>
<dbReference type="PANTHER" id="PTHR11011:SF84">
    <property type="entry name" value="ACYL-COA REDUCTASE-LIKE PROTEIN, PUTATIVE-RELATED"/>
    <property type="match status" value="1"/>
</dbReference>
<dbReference type="GO" id="GO:0080019">
    <property type="term" value="F:alcohol-forming very long-chain fatty acyl-CoA reductase activity"/>
    <property type="evidence" value="ECO:0007669"/>
    <property type="project" value="InterPro"/>
</dbReference>
<comment type="caution">
    <text evidence="1">The sequence shown here is derived from an EMBL/GenBank/DDBJ whole genome shotgun (WGS) entry which is preliminary data.</text>
</comment>
<dbReference type="InterPro" id="IPR026055">
    <property type="entry name" value="FAR"/>
</dbReference>
<dbReference type="EC" id="1.2.1.84" evidence="1"/>
<dbReference type="Proteomes" id="UP000238479">
    <property type="component" value="Chromosome 6"/>
</dbReference>
<dbReference type="AlphaFoldDB" id="A0A2P6PM95"/>
<sequence length="110" mass="12266">MELESILGYLENKTILITGATGFVGKGKELFRILREKWGTSFDSFISEKIVALSGDVTFKDLGVKEFKIREEMCNAVQIIIRGEAFVKSSRVSSNHPLDSTSIFTTNEVT</sequence>